<keyword evidence="7" id="KW-0479">Metal-binding</keyword>
<dbReference type="EC" id="3.1.26.11" evidence="4"/>
<feature type="domain" description="Metallo-beta-lactamase" evidence="11">
    <location>
        <begin position="332"/>
        <end position="526"/>
    </location>
</feature>
<dbReference type="RefSeq" id="XP_003073004.1">
    <property type="nucleotide sequence ID" value="XM_003072958.1"/>
</dbReference>
<name>E0S7G5_ENCIT</name>
<protein>
    <recommendedName>
        <fullName evidence="4">ribonuclease Z</fullName>
        <ecNumber evidence="4">3.1.26.11</ecNumber>
    </recommendedName>
</protein>
<dbReference type="EMBL" id="CP001947">
    <property type="protein sequence ID" value="ADM11644.1"/>
    <property type="molecule type" value="Genomic_DNA"/>
</dbReference>
<dbReference type="InterPro" id="IPR027794">
    <property type="entry name" value="tRNase_Z_dom"/>
</dbReference>
<dbReference type="InterPro" id="IPR036866">
    <property type="entry name" value="RibonucZ/Hydroxyglut_hydro"/>
</dbReference>
<dbReference type="GO" id="GO:1990180">
    <property type="term" value="P:mitochondrial tRNA 3'-end processing"/>
    <property type="evidence" value="ECO:0007669"/>
    <property type="project" value="TreeGrafter"/>
</dbReference>
<dbReference type="AlphaFoldDB" id="E0S7G5"/>
<keyword evidence="8" id="KW-0255">Endonuclease</keyword>
<dbReference type="Gene3D" id="3.60.15.10">
    <property type="entry name" value="Ribonuclease Z/Hydroxyacylglutathione hydrolase-like"/>
    <property type="match status" value="2"/>
</dbReference>
<dbReference type="GeneID" id="9699325"/>
<keyword evidence="10" id="KW-0862">Zinc</keyword>
<evidence type="ECO:0000256" key="2">
    <source>
        <dbReference type="ARBA" id="ARBA00001947"/>
    </source>
</evidence>
<reference evidence="12 13" key="1">
    <citation type="journal article" date="2010" name="Nat. Commun.">
        <title>The complete sequence of the smallest known nuclear genome from the microsporidian Encephalitozoon intestinalis.</title>
        <authorList>
            <person name="Corradi N."/>
            <person name="Pombert J.-F."/>
            <person name="Farinelli L."/>
            <person name="Didier E.S."/>
            <person name="Keeling P.J."/>
        </authorList>
    </citation>
    <scope>NUCLEOTIDE SEQUENCE [LARGE SCALE GENOMIC DNA]</scope>
    <source>
        <strain evidence="12 13">ATCC 50506</strain>
    </source>
</reference>
<dbReference type="Pfam" id="PF13691">
    <property type="entry name" value="Lactamase_B_4"/>
    <property type="match status" value="1"/>
</dbReference>
<evidence type="ECO:0000313" key="13">
    <source>
        <dbReference type="Proteomes" id="UP000002313"/>
    </source>
</evidence>
<dbReference type="InterPro" id="IPR001279">
    <property type="entry name" value="Metallo-B-lactamas"/>
</dbReference>
<dbReference type="KEGG" id="ein:Eint_060360"/>
<comment type="cofactor">
    <cofactor evidence="2">
        <name>Zn(2+)</name>
        <dbReference type="ChEBI" id="CHEBI:29105"/>
    </cofactor>
</comment>
<sequence>MIEFKYLGTRSGKSLMLSIDNKRYLFNLFEGFQRYCIESNVSISKISVIFVSEETSVPPLVGTYLTLRDIKKESLDIVCSLRLEKMLALASAFADPMDLRINYMRNYSDGFISVETIENTLSGDSRERKESSFILNIRPIRGRFLVEKVPKDVPKHLYSRLTRREKVEHNGRVYNGEEYMEDDIDVGVIAVVFSSGNYGELLERMRRRAPRYFFCFQRDVAQFLSSTLEGRFFLLEDNHFVEYGSLYDIQIGLGSIHGDFLSPLPFEKTASPSPWDMESVQSGDFLTYDKNLRSFSHFPSKQKEYIPCTRKHEERSILFLGTGCAIPSKYRNVSGILYESTDRAIMLDCGEDTLFQIHRAYGGFDVLKKLKAIFISHSHADHMLGIISVLKKVGHRVKVFAPVVIRPFVECFGAGDYEYIETNHAKIAEREFRGDLGSMGEFSLGNINAEDYFLKFDVGFRISICGVDHCSDSCGIRIQDDTTVITYSGDSRPSILFGIMSSDSDVMIHEATFVFDQQERAMHTGHSTVDGAVEVFRSSRSKVLLLTHFSQRYSKGVITDGQWIPCVDLFRYAVGSSVYPKDKINGYYSKLESSNK</sequence>
<evidence type="ECO:0000256" key="5">
    <source>
        <dbReference type="ARBA" id="ARBA00022694"/>
    </source>
</evidence>
<comment type="similarity">
    <text evidence="3">Belongs to the RNase Z family.</text>
</comment>
<comment type="catalytic activity">
    <reaction evidence="1">
        <text>Endonucleolytic cleavage of RNA, removing extra 3' nucleotides from tRNA precursor, generating 3' termini of tRNAs. A 3'-hydroxy group is left at the tRNA terminus and a 5'-phosphoryl group is left at the trailer molecule.</text>
        <dbReference type="EC" id="3.1.26.11"/>
    </reaction>
</comment>
<evidence type="ECO:0000256" key="4">
    <source>
        <dbReference type="ARBA" id="ARBA00012477"/>
    </source>
</evidence>
<dbReference type="GO" id="GO:0042781">
    <property type="term" value="F:3'-tRNA processing endoribonuclease activity"/>
    <property type="evidence" value="ECO:0007669"/>
    <property type="project" value="UniProtKB-EC"/>
</dbReference>
<dbReference type="PANTHER" id="PTHR12553:SF49">
    <property type="entry name" value="ZINC PHOSPHODIESTERASE ELAC PROTEIN 2"/>
    <property type="match status" value="1"/>
</dbReference>
<dbReference type="OrthoDB" id="527344at2759"/>
<evidence type="ECO:0000256" key="10">
    <source>
        <dbReference type="ARBA" id="ARBA00022833"/>
    </source>
</evidence>
<evidence type="ECO:0000256" key="1">
    <source>
        <dbReference type="ARBA" id="ARBA00000402"/>
    </source>
</evidence>
<keyword evidence="9" id="KW-0378">Hydrolase</keyword>
<dbReference type="GO" id="GO:0046872">
    <property type="term" value="F:metal ion binding"/>
    <property type="evidence" value="ECO:0007669"/>
    <property type="project" value="UniProtKB-KW"/>
</dbReference>
<evidence type="ECO:0000259" key="11">
    <source>
        <dbReference type="SMART" id="SM00849"/>
    </source>
</evidence>
<dbReference type="CDD" id="cd07718">
    <property type="entry name" value="RNaseZ_ELAC1_ELAC2-C-term-like_MBL-fold"/>
    <property type="match status" value="1"/>
</dbReference>
<evidence type="ECO:0000313" key="12">
    <source>
        <dbReference type="EMBL" id="ADM11644.1"/>
    </source>
</evidence>
<evidence type="ECO:0000256" key="8">
    <source>
        <dbReference type="ARBA" id="ARBA00022759"/>
    </source>
</evidence>
<dbReference type="Proteomes" id="UP000002313">
    <property type="component" value="Chromosome VI"/>
</dbReference>
<dbReference type="Pfam" id="PF12706">
    <property type="entry name" value="Lactamase_B_2"/>
    <property type="match status" value="1"/>
</dbReference>
<dbReference type="GO" id="GO:0005739">
    <property type="term" value="C:mitochondrion"/>
    <property type="evidence" value="ECO:0007669"/>
    <property type="project" value="TreeGrafter"/>
</dbReference>
<keyword evidence="6" id="KW-0540">Nuclease</keyword>
<evidence type="ECO:0000256" key="3">
    <source>
        <dbReference type="ARBA" id="ARBA00007823"/>
    </source>
</evidence>
<accession>E0S7G5</accession>
<dbReference type="VEuPathDB" id="MicrosporidiaDB:Eint_060360"/>
<evidence type="ECO:0000256" key="7">
    <source>
        <dbReference type="ARBA" id="ARBA00022723"/>
    </source>
</evidence>
<dbReference type="SMART" id="SM00849">
    <property type="entry name" value="Lactamase_B"/>
    <property type="match status" value="1"/>
</dbReference>
<organism evidence="12 13">
    <name type="scientific">Encephalitozoon intestinalis (strain ATCC 50506)</name>
    <name type="common">Microsporidian parasite</name>
    <name type="synonym">Septata intestinalis</name>
    <dbReference type="NCBI Taxonomy" id="876142"/>
    <lineage>
        <taxon>Eukaryota</taxon>
        <taxon>Fungi</taxon>
        <taxon>Fungi incertae sedis</taxon>
        <taxon>Microsporidia</taxon>
        <taxon>Unikaryonidae</taxon>
        <taxon>Encephalitozoon</taxon>
    </lineage>
</organism>
<reference evidence="12 13" key="2">
    <citation type="journal article" date="2012" name="Proc. Natl. Acad. Sci. U.S.A.">
        <title>Gain and loss of multiple functionally related, horizontally transferred genes in the reduced genomes of two microsporidian parasites.</title>
        <authorList>
            <person name="Pombert J.-F."/>
            <person name="Selman M."/>
            <person name="Burki F."/>
            <person name="Bardell F.T."/>
            <person name="Farinelli L."/>
            <person name="Solter L.F."/>
            <person name="Whitman D.W."/>
            <person name="Weiss L.M."/>
            <person name="Corradi N."/>
            <person name="Keeling P.J."/>
        </authorList>
    </citation>
    <scope>NUCLEOTIDE SEQUENCE [LARGE SCALE GENOMIC DNA]</scope>
    <source>
        <strain evidence="12 13">ATCC 50506</strain>
    </source>
</reference>
<keyword evidence="5" id="KW-0819">tRNA processing</keyword>
<dbReference type="PANTHER" id="PTHR12553">
    <property type="entry name" value="ZINC PHOSPHODIESTERASE ELAC PROTEIN 2"/>
    <property type="match status" value="1"/>
</dbReference>
<dbReference type="InterPro" id="IPR047151">
    <property type="entry name" value="RNZ2-like"/>
</dbReference>
<dbReference type="HOGENOM" id="CLU_019521_0_0_1"/>
<evidence type="ECO:0000256" key="6">
    <source>
        <dbReference type="ARBA" id="ARBA00022722"/>
    </source>
</evidence>
<proteinExistence type="inferred from homology"/>
<dbReference type="SUPFAM" id="SSF56281">
    <property type="entry name" value="Metallo-hydrolase/oxidoreductase"/>
    <property type="match status" value="2"/>
</dbReference>
<gene>
    <name evidence="12" type="ORF">Eint_060360</name>
</gene>
<keyword evidence="13" id="KW-1185">Reference proteome</keyword>
<evidence type="ECO:0000256" key="9">
    <source>
        <dbReference type="ARBA" id="ARBA00022801"/>
    </source>
</evidence>